<name>A0ABQ0L4G6_MYCCL</name>
<evidence type="ECO:0000313" key="3">
    <source>
        <dbReference type="Proteomes" id="UP000815677"/>
    </source>
</evidence>
<dbReference type="Proteomes" id="UP000815677">
    <property type="component" value="Unassembled WGS sequence"/>
</dbReference>
<reference evidence="2" key="1">
    <citation type="submission" date="2014-09" db="EMBL/GenBank/DDBJ databases">
        <title>Genome sequence of the luminous mushroom Mycena chlorophos for searching fungal bioluminescence genes.</title>
        <authorList>
            <person name="Tanaka Y."/>
            <person name="Kasuga D."/>
            <person name="Oba Y."/>
            <person name="Hase S."/>
            <person name="Sato K."/>
            <person name="Oba Y."/>
            <person name="Sakakibara Y."/>
        </authorList>
    </citation>
    <scope>NUCLEOTIDE SEQUENCE</scope>
</reference>
<sequence length="79" mass="8614">MSGPRERAQWVALHRRYGAASRQQDPAWASASDTSQPPMTPRNAVAEWFGRSTSDLLPARLSSAIAPQAEDVCEAFCPV</sequence>
<dbReference type="EMBL" id="DF841855">
    <property type="protein sequence ID" value="GAT45882.1"/>
    <property type="molecule type" value="Genomic_DNA"/>
</dbReference>
<organism evidence="2 3">
    <name type="scientific">Mycena chlorophos</name>
    <name type="common">Agaric fungus</name>
    <name type="synonym">Agaricus chlorophos</name>
    <dbReference type="NCBI Taxonomy" id="658473"/>
    <lineage>
        <taxon>Eukaryota</taxon>
        <taxon>Fungi</taxon>
        <taxon>Dikarya</taxon>
        <taxon>Basidiomycota</taxon>
        <taxon>Agaricomycotina</taxon>
        <taxon>Agaricomycetes</taxon>
        <taxon>Agaricomycetidae</taxon>
        <taxon>Agaricales</taxon>
        <taxon>Marasmiineae</taxon>
        <taxon>Mycenaceae</taxon>
        <taxon>Mycena</taxon>
    </lineage>
</organism>
<evidence type="ECO:0000313" key="2">
    <source>
        <dbReference type="EMBL" id="GAT45882.1"/>
    </source>
</evidence>
<proteinExistence type="predicted"/>
<keyword evidence="3" id="KW-1185">Reference proteome</keyword>
<accession>A0ABQ0L4G6</accession>
<gene>
    <name evidence="2" type="ORF">MCHLO_03433</name>
</gene>
<evidence type="ECO:0000256" key="1">
    <source>
        <dbReference type="SAM" id="MobiDB-lite"/>
    </source>
</evidence>
<feature type="region of interest" description="Disordered" evidence="1">
    <location>
        <begin position="16"/>
        <end position="42"/>
    </location>
</feature>
<protein>
    <submittedName>
        <fullName evidence="2">Uncharacterized protein</fullName>
    </submittedName>
</protein>